<evidence type="ECO:0000313" key="1">
    <source>
        <dbReference type="EMBL" id="CAB4124261.1"/>
    </source>
</evidence>
<organism evidence="1">
    <name type="scientific">uncultured Caudovirales phage</name>
    <dbReference type="NCBI Taxonomy" id="2100421"/>
    <lineage>
        <taxon>Viruses</taxon>
        <taxon>Duplodnaviria</taxon>
        <taxon>Heunggongvirae</taxon>
        <taxon>Uroviricota</taxon>
        <taxon>Caudoviricetes</taxon>
        <taxon>Peduoviridae</taxon>
        <taxon>Maltschvirus</taxon>
        <taxon>Maltschvirus maltsch</taxon>
    </lineage>
</organism>
<dbReference type="EMBL" id="LR796178">
    <property type="protein sequence ID" value="CAB4124261.1"/>
    <property type="molecule type" value="Genomic_DNA"/>
</dbReference>
<sequence>MDVEEFIPPKRIRMIQISSLHLTKEETATIRAFTKYVLEKFVKKSIQYKSLVKIHVVHENDLDNYADIDDLKKYRAWCYYDGVQNDRKVFRVMLNMKQINKKAKKPLVRMKNILIDLAHELVHVKQYMNSEIFDYVSGGVRYKGSYFDISYQENEEMYYDSPWEIEAYGREQGLYKMFVSKMRGTKKI</sequence>
<protein>
    <submittedName>
        <fullName evidence="1">Uncharacterized protein</fullName>
    </submittedName>
</protein>
<gene>
    <name evidence="1" type="ORF">UFOVP49_99</name>
</gene>
<reference evidence="1" key="1">
    <citation type="submission" date="2020-04" db="EMBL/GenBank/DDBJ databases">
        <authorList>
            <person name="Chiriac C."/>
            <person name="Salcher M."/>
            <person name="Ghai R."/>
            <person name="Kavagutti S V."/>
        </authorList>
    </citation>
    <scope>NUCLEOTIDE SEQUENCE</scope>
</reference>
<name>A0A6J5KQS8_9CAUD</name>
<proteinExistence type="predicted"/>
<accession>A0A6J5KQS8</accession>